<keyword evidence="3" id="KW-0479">Metal-binding</keyword>
<dbReference type="InterPro" id="IPR005511">
    <property type="entry name" value="SMP-30"/>
</dbReference>
<dbReference type="PANTHER" id="PTHR10907:SF47">
    <property type="entry name" value="REGUCALCIN"/>
    <property type="match status" value="1"/>
</dbReference>
<dbReference type="Gene3D" id="2.120.10.30">
    <property type="entry name" value="TolB, C-terminal domain"/>
    <property type="match status" value="1"/>
</dbReference>
<evidence type="ECO:0000313" key="5">
    <source>
        <dbReference type="EMBL" id="SMX43420.1"/>
    </source>
</evidence>
<organism evidence="5 6">
    <name type="scientific">Octadecabacter ascidiaceicola</name>
    <dbReference type="NCBI Taxonomy" id="1655543"/>
    <lineage>
        <taxon>Bacteria</taxon>
        <taxon>Pseudomonadati</taxon>
        <taxon>Pseudomonadota</taxon>
        <taxon>Alphaproteobacteria</taxon>
        <taxon>Rhodobacterales</taxon>
        <taxon>Roseobacteraceae</taxon>
        <taxon>Octadecabacter</taxon>
    </lineage>
</organism>
<dbReference type="OrthoDB" id="2633250at2"/>
<dbReference type="GO" id="GO:0004341">
    <property type="term" value="F:gluconolactonase activity"/>
    <property type="evidence" value="ECO:0007669"/>
    <property type="project" value="TreeGrafter"/>
</dbReference>
<feature type="domain" description="SMP-30/Gluconolactonase/LRE-like region" evidence="4">
    <location>
        <begin position="10"/>
        <end position="245"/>
    </location>
</feature>
<dbReference type="GO" id="GO:0005509">
    <property type="term" value="F:calcium ion binding"/>
    <property type="evidence" value="ECO:0007669"/>
    <property type="project" value="TreeGrafter"/>
</dbReference>
<keyword evidence="5" id="KW-0378">Hydrolase</keyword>
<keyword evidence="6" id="KW-1185">Reference proteome</keyword>
<dbReference type="GO" id="GO:0019853">
    <property type="term" value="P:L-ascorbic acid biosynthetic process"/>
    <property type="evidence" value="ECO:0007669"/>
    <property type="project" value="TreeGrafter"/>
</dbReference>
<dbReference type="AlphaFoldDB" id="A0A238KL40"/>
<evidence type="ECO:0000256" key="1">
    <source>
        <dbReference type="ARBA" id="ARBA00008853"/>
    </source>
</evidence>
<dbReference type="Pfam" id="PF08450">
    <property type="entry name" value="SGL"/>
    <property type="match status" value="1"/>
</dbReference>
<dbReference type="PRINTS" id="PR01790">
    <property type="entry name" value="SMP30FAMILY"/>
</dbReference>
<dbReference type="GO" id="GO:0050021">
    <property type="term" value="F:L-arabinonolactonase activity"/>
    <property type="evidence" value="ECO:0007669"/>
    <property type="project" value="UniProtKB-EC"/>
</dbReference>
<feature type="binding site" evidence="3">
    <location>
        <position position="136"/>
    </location>
    <ligand>
        <name>a divalent metal cation</name>
        <dbReference type="ChEBI" id="CHEBI:60240"/>
    </ligand>
</feature>
<feature type="binding site" evidence="3">
    <location>
        <position position="12"/>
    </location>
    <ligand>
        <name>a divalent metal cation</name>
        <dbReference type="ChEBI" id="CHEBI:60240"/>
    </ligand>
</feature>
<comment type="cofactor">
    <cofactor evidence="3">
        <name>Zn(2+)</name>
        <dbReference type="ChEBI" id="CHEBI:29105"/>
    </cofactor>
    <text evidence="3">Binds 1 divalent metal cation per subunit.</text>
</comment>
<dbReference type="RefSeq" id="WP_093997315.1">
    <property type="nucleotide sequence ID" value="NZ_FXYD01000005.1"/>
</dbReference>
<feature type="active site" description="Proton donor/acceptor" evidence="2">
    <location>
        <position position="187"/>
    </location>
</feature>
<feature type="binding site" evidence="3">
    <location>
        <position position="91"/>
    </location>
    <ligand>
        <name>substrate</name>
    </ligand>
</feature>
<dbReference type="PANTHER" id="PTHR10907">
    <property type="entry name" value="REGUCALCIN"/>
    <property type="match status" value="1"/>
</dbReference>
<comment type="similarity">
    <text evidence="1">Belongs to the SMP-30/CGR1 family.</text>
</comment>
<dbReference type="InterPro" id="IPR013658">
    <property type="entry name" value="SGL"/>
</dbReference>
<proteinExistence type="inferred from homology"/>
<feature type="binding site" evidence="3">
    <location>
        <position position="89"/>
    </location>
    <ligand>
        <name>substrate</name>
    </ligand>
</feature>
<protein>
    <submittedName>
        <fullName evidence="5">L-arabinolactonase</fullName>
        <ecNumber evidence="5">3.1.1.15</ecNumber>
    </submittedName>
</protein>
<accession>A0A238KL40</accession>
<gene>
    <name evidence="5" type="primary">araB</name>
    <name evidence="5" type="ORF">OCA8868_02954</name>
</gene>
<name>A0A238KL40_9RHOB</name>
<sequence length="274" mass="30199">MIFDETQCTLGEGPLWHPERGELFWFDILSKRLHIKGRHWQFSRHVSAAGWIDDTRLLLADSIGLHVFDLARETADQICEIEIDTPATRSNDGRADPWGGFWIGTMGLNAEPNAGAIYRYYRGEVRRLFVDITISNAICFAPDGTYACFTDTPTKKIMRQRLSEKDGWPTGDPEVWLDFGETNWGPDGAVIDSTGNFWNAQWGANHVACYAPDGTMVQTVAFPATQTSCPAFGGSDLKTLFCTSAADGLTGADEGKTFATPVDAVGQAEHQVIL</sequence>
<dbReference type="InterPro" id="IPR011042">
    <property type="entry name" value="6-blade_b-propeller_TolB-like"/>
</dbReference>
<dbReference type="EC" id="3.1.1.15" evidence="5"/>
<evidence type="ECO:0000256" key="3">
    <source>
        <dbReference type="PIRSR" id="PIRSR605511-2"/>
    </source>
</evidence>
<reference evidence="6" key="1">
    <citation type="submission" date="2017-05" db="EMBL/GenBank/DDBJ databases">
        <authorList>
            <person name="Rodrigo-Torres L."/>
            <person name="Arahal R. D."/>
            <person name="Lucena T."/>
        </authorList>
    </citation>
    <scope>NUCLEOTIDE SEQUENCE [LARGE SCALE GENOMIC DNA]</scope>
    <source>
        <strain evidence="6">CECT 8868</strain>
    </source>
</reference>
<dbReference type="SUPFAM" id="SSF63829">
    <property type="entry name" value="Calcium-dependent phosphotriesterase"/>
    <property type="match status" value="1"/>
</dbReference>
<keyword evidence="3" id="KW-0862">Zinc</keyword>
<evidence type="ECO:0000256" key="2">
    <source>
        <dbReference type="PIRSR" id="PIRSR605511-1"/>
    </source>
</evidence>
<evidence type="ECO:0000313" key="6">
    <source>
        <dbReference type="Proteomes" id="UP000203464"/>
    </source>
</evidence>
<dbReference type="Proteomes" id="UP000203464">
    <property type="component" value="Unassembled WGS sequence"/>
</dbReference>
<feature type="binding site" evidence="3">
    <location>
        <position position="187"/>
    </location>
    <ligand>
        <name>a divalent metal cation</name>
        <dbReference type="ChEBI" id="CHEBI:60240"/>
    </ligand>
</feature>
<dbReference type="EMBL" id="FXYD01000005">
    <property type="protein sequence ID" value="SMX43420.1"/>
    <property type="molecule type" value="Genomic_DNA"/>
</dbReference>
<evidence type="ECO:0000259" key="4">
    <source>
        <dbReference type="Pfam" id="PF08450"/>
    </source>
</evidence>